<accession>A0A0V0U0Y3</accession>
<proteinExistence type="predicted"/>
<sequence length="119" mass="13965">MLLKRNSRVFIFPEKWTGYLQHYEGTLKNQKYGHLDTLCETRWDISISHNLLRSGMTAAPPRKQSSYEMQYCSFVGEEWRSKSGECFCVILEAAEKLYSDLIPLPRNISRQMNRSIDPK</sequence>
<reference evidence="1 2" key="1">
    <citation type="submission" date="2015-01" db="EMBL/GenBank/DDBJ databases">
        <title>Evolution of Trichinella species and genotypes.</title>
        <authorList>
            <person name="Korhonen P.K."/>
            <person name="Edoardo P."/>
            <person name="Giuseppe L.R."/>
            <person name="Gasser R.B."/>
        </authorList>
    </citation>
    <scope>NUCLEOTIDE SEQUENCE [LARGE SCALE GENOMIC DNA]</scope>
    <source>
        <strain evidence="1">ISS417</strain>
    </source>
</reference>
<dbReference type="Proteomes" id="UP000055048">
    <property type="component" value="Unassembled WGS sequence"/>
</dbReference>
<evidence type="ECO:0000313" key="1">
    <source>
        <dbReference type="EMBL" id="KRX44918.1"/>
    </source>
</evidence>
<name>A0A0V0U0Y3_9BILA</name>
<keyword evidence="2" id="KW-1185">Reference proteome</keyword>
<dbReference type="AlphaFoldDB" id="A0A0V0U0Y3"/>
<evidence type="ECO:0000313" key="2">
    <source>
        <dbReference type="Proteomes" id="UP000055048"/>
    </source>
</evidence>
<dbReference type="EMBL" id="JYDJ01000086">
    <property type="protein sequence ID" value="KRX44918.1"/>
    <property type="molecule type" value="Genomic_DNA"/>
</dbReference>
<comment type="caution">
    <text evidence="1">The sequence shown here is derived from an EMBL/GenBank/DDBJ whole genome shotgun (WGS) entry which is preliminary data.</text>
</comment>
<protein>
    <submittedName>
        <fullName evidence="1">Uncharacterized protein</fullName>
    </submittedName>
</protein>
<organism evidence="1 2">
    <name type="scientific">Trichinella murrelli</name>
    <dbReference type="NCBI Taxonomy" id="144512"/>
    <lineage>
        <taxon>Eukaryota</taxon>
        <taxon>Metazoa</taxon>
        <taxon>Ecdysozoa</taxon>
        <taxon>Nematoda</taxon>
        <taxon>Enoplea</taxon>
        <taxon>Dorylaimia</taxon>
        <taxon>Trichinellida</taxon>
        <taxon>Trichinellidae</taxon>
        <taxon>Trichinella</taxon>
    </lineage>
</organism>
<gene>
    <name evidence="1" type="ORF">T05_9514</name>
</gene>